<dbReference type="InterPro" id="IPR003959">
    <property type="entry name" value="ATPase_AAA_core"/>
</dbReference>
<dbReference type="Proteomes" id="UP000230779">
    <property type="component" value="Unassembled WGS sequence"/>
</dbReference>
<protein>
    <recommendedName>
        <fullName evidence="1">ATPase AAA-type core domain-containing protein</fullName>
    </recommendedName>
</protein>
<evidence type="ECO:0000313" key="3">
    <source>
        <dbReference type="Proteomes" id="UP000230779"/>
    </source>
</evidence>
<dbReference type="PANTHER" id="PTHR40396:SF1">
    <property type="entry name" value="ATPASE AAA-TYPE CORE DOMAIN-CONTAINING PROTEIN"/>
    <property type="match status" value="1"/>
</dbReference>
<dbReference type="GO" id="GO:0005524">
    <property type="term" value="F:ATP binding"/>
    <property type="evidence" value="ECO:0007669"/>
    <property type="project" value="InterPro"/>
</dbReference>
<accession>A0A2M7RKY2</accession>
<dbReference type="Gene3D" id="3.40.50.300">
    <property type="entry name" value="P-loop containing nucleotide triphosphate hydrolases"/>
    <property type="match status" value="1"/>
</dbReference>
<dbReference type="PANTHER" id="PTHR40396">
    <property type="entry name" value="ATPASE-LIKE PROTEIN"/>
    <property type="match status" value="1"/>
</dbReference>
<gene>
    <name evidence="2" type="ORF">COY66_01090</name>
</gene>
<proteinExistence type="predicted"/>
<feature type="domain" description="ATPase AAA-type core" evidence="1">
    <location>
        <begin position="51"/>
        <end position="367"/>
    </location>
</feature>
<evidence type="ECO:0000259" key="1">
    <source>
        <dbReference type="Pfam" id="PF13304"/>
    </source>
</evidence>
<dbReference type="EMBL" id="PFMD01000012">
    <property type="protein sequence ID" value="PIY97131.1"/>
    <property type="molecule type" value="Genomic_DNA"/>
</dbReference>
<dbReference type="InterPro" id="IPR027417">
    <property type="entry name" value="P-loop_NTPase"/>
</dbReference>
<dbReference type="GO" id="GO:0016887">
    <property type="term" value="F:ATP hydrolysis activity"/>
    <property type="evidence" value="ECO:0007669"/>
    <property type="project" value="InterPro"/>
</dbReference>
<dbReference type="Pfam" id="PF13304">
    <property type="entry name" value="AAA_21"/>
    <property type="match status" value="1"/>
</dbReference>
<name>A0A2M7RKY2_9BACT</name>
<dbReference type="SUPFAM" id="SSF52540">
    <property type="entry name" value="P-loop containing nucleoside triphosphate hydrolases"/>
    <property type="match status" value="1"/>
</dbReference>
<dbReference type="AlphaFoldDB" id="A0A2M7RKY2"/>
<reference evidence="2 3" key="1">
    <citation type="submission" date="2017-09" db="EMBL/GenBank/DDBJ databases">
        <title>Depth-based differentiation of microbial function through sediment-hosted aquifers and enrichment of novel symbionts in the deep terrestrial subsurface.</title>
        <authorList>
            <person name="Probst A.J."/>
            <person name="Ladd B."/>
            <person name="Jarett J.K."/>
            <person name="Geller-Mcgrath D.E."/>
            <person name="Sieber C.M."/>
            <person name="Emerson J.B."/>
            <person name="Anantharaman K."/>
            <person name="Thomas B.C."/>
            <person name="Malmstrom R."/>
            <person name="Stieglmeier M."/>
            <person name="Klingl A."/>
            <person name="Woyke T."/>
            <person name="Ryan C.M."/>
            <person name="Banfield J.F."/>
        </authorList>
    </citation>
    <scope>NUCLEOTIDE SEQUENCE [LARGE SCALE GENOMIC DNA]</scope>
    <source>
        <strain evidence="2">CG_4_10_14_0_8_um_filter_42_10</strain>
    </source>
</reference>
<evidence type="ECO:0000313" key="2">
    <source>
        <dbReference type="EMBL" id="PIY97131.1"/>
    </source>
</evidence>
<organism evidence="2 3">
    <name type="scientific">Candidatus Kerfeldbacteria bacterium CG_4_10_14_0_8_um_filter_42_10</name>
    <dbReference type="NCBI Taxonomy" id="2014248"/>
    <lineage>
        <taxon>Bacteria</taxon>
        <taxon>Candidatus Kerfeldiibacteriota</taxon>
    </lineage>
</organism>
<comment type="caution">
    <text evidence="2">The sequence shown here is derived from an EMBL/GenBank/DDBJ whole genome shotgun (WGS) entry which is preliminary data.</text>
</comment>
<sequence>MSFYKNMLITRIKASNFYGIKDPIEIDFTEGGDKEKIGYVNKGKERVSLISGFYGANASGKSTVFNMIDTVIRIMLSKQQDFVTNPNGIKEETIIAFPNFSSEAKDKPMVLEVDFIFDDNKYNYFVTIINDGKEISEEVLYKNSKKVFSRKNHKVTFEKRVENKIGSAIAENIIAPKKSSFLSILLDETSDISVFSNLKTEIGVSELKEIKDRVCFITDKRSVQMGQNNINGLIAFAFNYLNDAKTQEEKLGAVNSVVKYFEPSFESLIIKKGSDNNPINKPFSFTYEAKYSDFYKNLGVMELSAGTRELVAYFSDILKIIKNGGIVIYDETSKYYHPDMEIAILSLFKDKNINQHNAQIFFSSHNHETFDLLQNNQAHILEKKNTGITISKVSDYDVRERDNIKRVYRLGSLGGVPDTIDFNRIINNLL</sequence>